<reference evidence="10" key="1">
    <citation type="submission" date="2014-09" db="EMBL/GenBank/DDBJ databases">
        <authorList>
            <person name="Martin A.A."/>
        </authorList>
    </citation>
    <scope>NUCLEOTIDE SEQUENCE</scope>
    <source>
        <strain evidence="10">ED321</strain>
    </source>
</reference>
<keyword evidence="7" id="KW-0472">Membrane</keyword>
<proteinExistence type="inferred from homology"/>
<keyword evidence="10" id="KW-1185">Reference proteome</keyword>
<dbReference type="WBParaSite" id="SRAE_X000208600.1">
    <property type="protein sequence ID" value="SRAE_X000208600.1"/>
    <property type="gene ID" value="WBGene00267664"/>
</dbReference>
<name>A0A090MQA9_STRRB</name>
<dbReference type="RefSeq" id="XP_024499557.1">
    <property type="nucleotide sequence ID" value="XM_024643808.1"/>
</dbReference>
<evidence type="ECO:0000256" key="6">
    <source>
        <dbReference type="ARBA" id="ARBA00022989"/>
    </source>
</evidence>
<comment type="similarity">
    <text evidence="2 8">Belongs to the glycosyltransferase 92 family.</text>
</comment>
<dbReference type="EMBL" id="LN609398">
    <property type="protein sequence ID" value="CEF60348.1"/>
    <property type="molecule type" value="Genomic_DNA"/>
</dbReference>
<evidence type="ECO:0000256" key="1">
    <source>
        <dbReference type="ARBA" id="ARBA00004167"/>
    </source>
</evidence>
<evidence type="ECO:0000256" key="4">
    <source>
        <dbReference type="ARBA" id="ARBA00022679"/>
    </source>
</evidence>
<evidence type="ECO:0000313" key="10">
    <source>
        <dbReference type="Proteomes" id="UP000035682"/>
    </source>
</evidence>
<evidence type="ECO:0000313" key="11">
    <source>
        <dbReference type="WBParaSite" id="SRAE_X000208600.1"/>
    </source>
</evidence>
<comment type="subcellular location">
    <subcellularLocation>
        <location evidence="1">Membrane</location>
        <topology evidence="1">Single-pass membrane protein</topology>
    </subcellularLocation>
</comment>
<keyword evidence="5" id="KW-0812">Transmembrane</keyword>
<dbReference type="WormBase" id="SRAE_X000208600">
    <property type="protein sequence ID" value="SRP04816"/>
    <property type="gene ID" value="WBGene00267664"/>
</dbReference>
<dbReference type="Proteomes" id="UP000035682">
    <property type="component" value="Unplaced"/>
</dbReference>
<dbReference type="InterPro" id="IPR052012">
    <property type="entry name" value="GTase_92"/>
</dbReference>
<accession>A0A090MQA9</accession>
<dbReference type="GO" id="GO:0016757">
    <property type="term" value="F:glycosyltransferase activity"/>
    <property type="evidence" value="ECO:0007669"/>
    <property type="project" value="UniProtKB-UniRule"/>
</dbReference>
<dbReference type="PANTHER" id="PTHR21645">
    <property type="entry name" value="GLYCOSYLTRANSFERASE FAMILY 92 PROTEIN"/>
    <property type="match status" value="1"/>
</dbReference>
<keyword evidence="4 8" id="KW-0808">Transferase</keyword>
<dbReference type="GeneID" id="36385158"/>
<dbReference type="InterPro" id="IPR008166">
    <property type="entry name" value="Glyco_transf_92"/>
</dbReference>
<evidence type="ECO:0000256" key="2">
    <source>
        <dbReference type="ARBA" id="ARBA00007647"/>
    </source>
</evidence>
<gene>
    <name evidence="9 11 12" type="ORF">SRAE_X000208600</name>
</gene>
<sequence>MDSKFYFFLNHIKLKIRQSKVIRQMCNFFQSNPLITYMFIYLTILYTKSMYDDFVAPQHVAILSTTHYPEDKTVTILLNAHKNFDSLHPYICISTNKTSKKLSYALTVHAFHPIHVCKWTAFISKCDVVENMEKFELSMQSDIDNNALSLPYRKAYDKKGKVFSCFSPLFYNERWQLMIATLEIFKELGVDKQIYYIQSMVYDVYKALNAYKIKGYVEIEPWAKINFGNEFDLGYDVNHELDWRNQASAHTDCFLKYKNAAEFIMVGDIDDVLFPRMGRNYYDEFTYFSKIYPSAAGFIYDRYNTEVTANKNVENFKMNNLLSSSIVLNEWEDGKYVVNTSRVDTAWLHWPGRIKFGYHMQLIPNEKNVMLHFRKWKIKELINGTETLIEKTNKSQSPLFNMQIYDIIDKRVVNKIENNWRKNYKSMPELKYLPKTMYYYLKIAKCYNRIFYSIDKTPTLCPGPIRCDIPEISGLQCMVAHNEHFKTHYTKNNIVLHYVNKILLEKKNNGCSL</sequence>
<evidence type="ECO:0000313" key="12">
    <source>
        <dbReference type="WormBase" id="SRAE_X000208600"/>
    </source>
</evidence>
<keyword evidence="3 8" id="KW-0328">Glycosyltransferase</keyword>
<dbReference type="EC" id="2.4.1.-" evidence="8"/>
<dbReference type="AlphaFoldDB" id="A0A090MQA9"/>
<dbReference type="GO" id="GO:0016020">
    <property type="term" value="C:membrane"/>
    <property type="evidence" value="ECO:0007669"/>
    <property type="project" value="UniProtKB-SubCell"/>
</dbReference>
<evidence type="ECO:0000256" key="5">
    <source>
        <dbReference type="ARBA" id="ARBA00022692"/>
    </source>
</evidence>
<reference evidence="11" key="3">
    <citation type="submission" date="2020-12" db="UniProtKB">
        <authorList>
            <consortium name="WormBaseParasite"/>
        </authorList>
    </citation>
    <scope>IDENTIFICATION</scope>
</reference>
<organism evidence="9">
    <name type="scientific">Strongyloides ratti</name>
    <name type="common">Parasitic roundworm</name>
    <dbReference type="NCBI Taxonomy" id="34506"/>
    <lineage>
        <taxon>Eukaryota</taxon>
        <taxon>Metazoa</taxon>
        <taxon>Ecdysozoa</taxon>
        <taxon>Nematoda</taxon>
        <taxon>Chromadorea</taxon>
        <taxon>Rhabditida</taxon>
        <taxon>Tylenchina</taxon>
        <taxon>Panagrolaimomorpha</taxon>
        <taxon>Strongyloidoidea</taxon>
        <taxon>Strongyloididae</taxon>
        <taxon>Strongyloides</taxon>
    </lineage>
</organism>
<protein>
    <recommendedName>
        <fullName evidence="8">Glycosyltransferase family 92 protein</fullName>
        <ecNumber evidence="8">2.4.1.-</ecNumber>
    </recommendedName>
</protein>
<evidence type="ECO:0000256" key="3">
    <source>
        <dbReference type="ARBA" id="ARBA00022676"/>
    </source>
</evidence>
<keyword evidence="6" id="KW-1133">Transmembrane helix</keyword>
<dbReference type="CTD" id="36385158"/>
<evidence type="ECO:0000313" key="9">
    <source>
        <dbReference type="EMBL" id="CEF60348.1"/>
    </source>
</evidence>
<dbReference type="Pfam" id="PF01697">
    <property type="entry name" value="Glyco_transf_92"/>
    <property type="match status" value="1"/>
</dbReference>
<evidence type="ECO:0000256" key="8">
    <source>
        <dbReference type="RuleBase" id="RU366017"/>
    </source>
</evidence>
<reference evidence="9" key="2">
    <citation type="submission" date="2014-09" db="EMBL/GenBank/DDBJ databases">
        <authorList>
            <person name="Aslett A.Martin."/>
        </authorList>
    </citation>
    <scope>NUCLEOTIDE SEQUENCE</scope>
    <source>
        <strain evidence="9">ED321 Heterogonic</strain>
    </source>
</reference>
<evidence type="ECO:0000256" key="7">
    <source>
        <dbReference type="ARBA" id="ARBA00023136"/>
    </source>
</evidence>
<dbReference type="OrthoDB" id="2526284at2759"/>
<dbReference type="OMA" id="YPLIEVC"/>
<dbReference type="PANTHER" id="PTHR21645:SF2">
    <property type="entry name" value="GLYCOSYLTRANSFERASE FAMILY 92 PROTEIN F59C6.8"/>
    <property type="match status" value="1"/>
</dbReference>